<comment type="caution">
    <text evidence="3">The sequence shown here is derived from an EMBL/GenBank/DDBJ whole genome shotgun (WGS) entry which is preliminary data.</text>
</comment>
<dbReference type="Pfam" id="PF02720">
    <property type="entry name" value="DUF222"/>
    <property type="match status" value="1"/>
</dbReference>
<evidence type="ECO:0000259" key="2">
    <source>
        <dbReference type="Pfam" id="PF02720"/>
    </source>
</evidence>
<feature type="domain" description="DUF222" evidence="2">
    <location>
        <begin position="140"/>
        <end position="326"/>
    </location>
</feature>
<name>A0ABR8Z6G1_9MICO</name>
<accession>A0ABR8Z6G1</accession>
<dbReference type="EMBL" id="JACSPO010000027">
    <property type="protein sequence ID" value="MBD8063849.1"/>
    <property type="molecule type" value="Genomic_DNA"/>
</dbReference>
<dbReference type="InterPro" id="IPR003870">
    <property type="entry name" value="DUF222"/>
</dbReference>
<protein>
    <submittedName>
        <fullName evidence="3">DUF222 domain-containing protein</fullName>
    </submittedName>
</protein>
<proteinExistence type="predicted"/>
<evidence type="ECO:0000256" key="1">
    <source>
        <dbReference type="SAM" id="MobiDB-lite"/>
    </source>
</evidence>
<keyword evidence="4" id="KW-1185">Reference proteome</keyword>
<reference evidence="3 4" key="1">
    <citation type="submission" date="2020-08" db="EMBL/GenBank/DDBJ databases">
        <title>A Genomic Blueprint of the Chicken Gut Microbiome.</title>
        <authorList>
            <person name="Gilroy R."/>
            <person name="Ravi A."/>
            <person name="Getino M."/>
            <person name="Pursley I."/>
            <person name="Horton D.L."/>
            <person name="Alikhan N.-F."/>
            <person name="Baker D."/>
            <person name="Gharbi K."/>
            <person name="Hall N."/>
            <person name="Watson M."/>
            <person name="Adriaenssens E.M."/>
            <person name="Foster-Nyarko E."/>
            <person name="Jarju S."/>
            <person name="Secka A."/>
            <person name="Antonio M."/>
            <person name="Oren A."/>
            <person name="Chaudhuri R."/>
            <person name="La Ragione R.M."/>
            <person name="Hildebrand F."/>
            <person name="Pallen M.J."/>
        </authorList>
    </citation>
    <scope>NUCLEOTIDE SEQUENCE [LARGE SCALE GENOMIC DNA]</scope>
    <source>
        <strain evidence="3 4">Sa1BUA1</strain>
    </source>
</reference>
<feature type="region of interest" description="Disordered" evidence="1">
    <location>
        <begin position="1"/>
        <end position="27"/>
    </location>
</feature>
<gene>
    <name evidence="3" type="ORF">H9624_16160</name>
</gene>
<feature type="non-terminal residue" evidence="3">
    <location>
        <position position="328"/>
    </location>
</feature>
<organism evidence="3 4">
    <name type="scientific">Oceanitalea stevensii</name>
    <dbReference type="NCBI Taxonomy" id="2763072"/>
    <lineage>
        <taxon>Bacteria</taxon>
        <taxon>Bacillati</taxon>
        <taxon>Actinomycetota</taxon>
        <taxon>Actinomycetes</taxon>
        <taxon>Micrococcales</taxon>
        <taxon>Bogoriellaceae</taxon>
        <taxon>Georgenia</taxon>
    </lineage>
</organism>
<evidence type="ECO:0000313" key="3">
    <source>
        <dbReference type="EMBL" id="MBD8063849.1"/>
    </source>
</evidence>
<evidence type="ECO:0000313" key="4">
    <source>
        <dbReference type="Proteomes" id="UP000661894"/>
    </source>
</evidence>
<sequence>MSSVDDFDPHAAWLEDPSTYEPVGEHSPRRLEELWAQEEDAADVFLDGGDKPASSMVTIEQPSFESVQPVSAEALAGMAPDGQLLAELEDVDPREVDEYYLVEMAAGYQRIAAWATAKLTRVAGELSRRPLMNGSGALPSHVKAGNMAADELAPRLGLSRFCAQRIVTNARAFESVFALTGQALAVGHIDSRKATTIVSMLEDYPVEIAVLVQDSVIDDAGTQTHSQLVEAIKKAVIAVSHDDADLFHAKARAKRRVEHPRQLPDGMASIRAVVPATDAAAIDLALEAAARSAQAGGDTRTLDQLRADILSLMGHTALELGYVGLPPG</sequence>
<dbReference type="RefSeq" id="WP_251840942.1">
    <property type="nucleotide sequence ID" value="NZ_JACSPO010000027.1"/>
</dbReference>
<dbReference type="Proteomes" id="UP000661894">
    <property type="component" value="Unassembled WGS sequence"/>
</dbReference>